<name>A0A2T6ZEP4_TUBBO</name>
<keyword evidence="4" id="KW-0812">Transmembrane</keyword>
<dbReference type="InterPro" id="IPR050628">
    <property type="entry name" value="SNF2_RAD54_helicase_TF"/>
</dbReference>
<dbReference type="CDD" id="cd18793">
    <property type="entry name" value="SF2_C_SNF"/>
    <property type="match status" value="1"/>
</dbReference>
<dbReference type="AlphaFoldDB" id="A0A2T6ZEP4"/>
<reference evidence="5 6" key="1">
    <citation type="submission" date="2017-04" db="EMBL/GenBank/DDBJ databases">
        <title>Draft genome sequence of Tuber borchii Vittad., a whitish edible truffle.</title>
        <authorList>
            <consortium name="DOE Joint Genome Institute"/>
            <person name="Murat C."/>
            <person name="Kuo A."/>
            <person name="Barry K.W."/>
            <person name="Clum A."/>
            <person name="Dockter R.B."/>
            <person name="Fauchery L."/>
            <person name="Iotti M."/>
            <person name="Kohler A."/>
            <person name="Labutti K."/>
            <person name="Lindquist E.A."/>
            <person name="Lipzen A."/>
            <person name="Ohm R.A."/>
            <person name="Wang M."/>
            <person name="Grigoriev I.V."/>
            <person name="Zambonelli A."/>
            <person name="Martin F.M."/>
        </authorList>
    </citation>
    <scope>NUCLEOTIDE SEQUENCE [LARGE SCALE GENOMIC DNA]</scope>
    <source>
        <strain evidence="5 6">Tbo3840</strain>
    </source>
</reference>
<evidence type="ECO:0000313" key="5">
    <source>
        <dbReference type="EMBL" id="PUU73864.1"/>
    </source>
</evidence>
<dbReference type="EMBL" id="NESQ01000337">
    <property type="protein sequence ID" value="PUU73864.1"/>
    <property type="molecule type" value="Genomic_DNA"/>
</dbReference>
<keyword evidence="1" id="KW-0547">Nucleotide-binding</keyword>
<dbReference type="STRING" id="42251.A0A2T6ZEP4"/>
<gene>
    <name evidence="5" type="ORF">B9Z19DRAFT_1134257</name>
</gene>
<dbReference type="InterPro" id="IPR049730">
    <property type="entry name" value="SNF2/RAD54-like_C"/>
</dbReference>
<evidence type="ECO:0000256" key="3">
    <source>
        <dbReference type="ARBA" id="ARBA00022840"/>
    </source>
</evidence>
<keyword evidence="2 5" id="KW-0378">Hydrolase</keyword>
<evidence type="ECO:0000256" key="1">
    <source>
        <dbReference type="ARBA" id="ARBA00022741"/>
    </source>
</evidence>
<keyword evidence="4" id="KW-0472">Membrane</keyword>
<evidence type="ECO:0000313" key="6">
    <source>
        <dbReference type="Proteomes" id="UP000244722"/>
    </source>
</evidence>
<dbReference type="GO" id="GO:0006281">
    <property type="term" value="P:DNA repair"/>
    <property type="evidence" value="ECO:0007669"/>
    <property type="project" value="TreeGrafter"/>
</dbReference>
<evidence type="ECO:0000256" key="4">
    <source>
        <dbReference type="SAM" id="Phobius"/>
    </source>
</evidence>
<proteinExistence type="predicted"/>
<dbReference type="GO" id="GO:0005524">
    <property type="term" value="F:ATP binding"/>
    <property type="evidence" value="ECO:0007669"/>
    <property type="project" value="UniProtKB-KW"/>
</dbReference>
<evidence type="ECO:0000256" key="2">
    <source>
        <dbReference type="ARBA" id="ARBA00022801"/>
    </source>
</evidence>
<dbReference type="Proteomes" id="UP000244722">
    <property type="component" value="Unassembled WGS sequence"/>
</dbReference>
<feature type="transmembrane region" description="Helical" evidence="4">
    <location>
        <begin position="21"/>
        <end position="43"/>
    </location>
</feature>
<dbReference type="PANTHER" id="PTHR45626:SF52">
    <property type="entry name" value="SINGLE-STRANDED DNA-DEPENDENT ATPASE (EUROFUNG)"/>
    <property type="match status" value="1"/>
</dbReference>
<keyword evidence="3" id="KW-0067">ATP-binding</keyword>
<sequence length="121" mass="13465">MTRTQRNSVKADFEKSQEISIILISIMAGGLGFNLTAVCKAYIIEPLPNPAAESQEIDHIHCIGQTWPATSTRYVMRGSFEMKIVELQKKTELAYLSMSTGMFSGKDAMDNNLENLSALFK</sequence>
<dbReference type="InterPro" id="IPR027417">
    <property type="entry name" value="P-loop_NTPase"/>
</dbReference>
<dbReference type="PANTHER" id="PTHR45626">
    <property type="entry name" value="TRANSCRIPTION TERMINATION FACTOR 2-RELATED"/>
    <property type="match status" value="1"/>
</dbReference>
<dbReference type="GO" id="GO:0005634">
    <property type="term" value="C:nucleus"/>
    <property type="evidence" value="ECO:0007669"/>
    <property type="project" value="TreeGrafter"/>
</dbReference>
<dbReference type="GO" id="GO:0008094">
    <property type="term" value="F:ATP-dependent activity, acting on DNA"/>
    <property type="evidence" value="ECO:0007669"/>
    <property type="project" value="TreeGrafter"/>
</dbReference>
<comment type="caution">
    <text evidence="5">The sequence shown here is derived from an EMBL/GenBank/DDBJ whole genome shotgun (WGS) entry which is preliminary data.</text>
</comment>
<protein>
    <submittedName>
        <fullName evidence="5">P-loop containing nucleoside triphosphate hydrolase protein</fullName>
    </submittedName>
</protein>
<dbReference type="SUPFAM" id="SSF52540">
    <property type="entry name" value="P-loop containing nucleoside triphosphate hydrolases"/>
    <property type="match status" value="1"/>
</dbReference>
<organism evidence="5 6">
    <name type="scientific">Tuber borchii</name>
    <name type="common">White truffle</name>
    <dbReference type="NCBI Taxonomy" id="42251"/>
    <lineage>
        <taxon>Eukaryota</taxon>
        <taxon>Fungi</taxon>
        <taxon>Dikarya</taxon>
        <taxon>Ascomycota</taxon>
        <taxon>Pezizomycotina</taxon>
        <taxon>Pezizomycetes</taxon>
        <taxon>Pezizales</taxon>
        <taxon>Tuberaceae</taxon>
        <taxon>Tuber</taxon>
    </lineage>
</organism>
<dbReference type="OrthoDB" id="448448at2759"/>
<accession>A0A2T6ZEP4</accession>
<dbReference type="GO" id="GO:0016787">
    <property type="term" value="F:hydrolase activity"/>
    <property type="evidence" value="ECO:0007669"/>
    <property type="project" value="UniProtKB-KW"/>
</dbReference>
<keyword evidence="4" id="KW-1133">Transmembrane helix</keyword>
<dbReference type="Gene3D" id="3.40.50.300">
    <property type="entry name" value="P-loop containing nucleotide triphosphate hydrolases"/>
    <property type="match status" value="1"/>
</dbReference>
<keyword evidence="6" id="KW-1185">Reference proteome</keyword>